<dbReference type="WBParaSite" id="SSLN_0001379801-mRNA-1">
    <property type="protein sequence ID" value="SSLN_0001379801-mRNA-1"/>
    <property type="gene ID" value="SSLN_0001379801"/>
</dbReference>
<dbReference type="Proteomes" id="UP000275846">
    <property type="component" value="Unassembled WGS sequence"/>
</dbReference>
<evidence type="ECO:0000256" key="4">
    <source>
        <dbReference type="ARBA" id="ARBA00022989"/>
    </source>
</evidence>
<keyword evidence="3 7" id="KW-0812">Transmembrane</keyword>
<dbReference type="InterPro" id="IPR036259">
    <property type="entry name" value="MFS_trans_sf"/>
</dbReference>
<feature type="transmembrane region" description="Helical" evidence="7">
    <location>
        <begin position="133"/>
        <end position="152"/>
    </location>
</feature>
<evidence type="ECO:0000256" key="5">
    <source>
        <dbReference type="ARBA" id="ARBA00023136"/>
    </source>
</evidence>
<dbReference type="Gene3D" id="1.20.1250.20">
    <property type="entry name" value="MFS general substrate transporter like domains"/>
    <property type="match status" value="1"/>
</dbReference>
<dbReference type="PANTHER" id="PTHR43385:SF1">
    <property type="entry name" value="RIBOFLAVIN TRANSPORTER RIBJ"/>
    <property type="match status" value="1"/>
</dbReference>
<feature type="transmembrane region" description="Helical" evidence="7">
    <location>
        <begin position="46"/>
        <end position="66"/>
    </location>
</feature>
<dbReference type="GO" id="GO:0016020">
    <property type="term" value="C:membrane"/>
    <property type="evidence" value="ECO:0007669"/>
    <property type="project" value="UniProtKB-SubCell"/>
</dbReference>
<dbReference type="OrthoDB" id="410267at2759"/>
<proteinExistence type="predicted"/>
<keyword evidence="4 7" id="KW-1133">Transmembrane helix</keyword>
<reference evidence="8 9" key="2">
    <citation type="submission" date="2018-11" db="EMBL/GenBank/DDBJ databases">
        <authorList>
            <consortium name="Pathogen Informatics"/>
        </authorList>
    </citation>
    <scope>NUCLEOTIDE SEQUENCE [LARGE SCALE GENOMIC DNA]</scope>
    <source>
        <strain evidence="8 9">NST_G2</strain>
    </source>
</reference>
<organism evidence="10">
    <name type="scientific">Schistocephalus solidus</name>
    <name type="common">Tapeworm</name>
    <dbReference type="NCBI Taxonomy" id="70667"/>
    <lineage>
        <taxon>Eukaryota</taxon>
        <taxon>Metazoa</taxon>
        <taxon>Spiralia</taxon>
        <taxon>Lophotrochozoa</taxon>
        <taxon>Platyhelminthes</taxon>
        <taxon>Cestoda</taxon>
        <taxon>Eucestoda</taxon>
        <taxon>Diphyllobothriidea</taxon>
        <taxon>Diphyllobothriidae</taxon>
        <taxon>Schistocephalus</taxon>
    </lineage>
</organism>
<keyword evidence="2" id="KW-0813">Transport</keyword>
<feature type="region of interest" description="Disordered" evidence="6">
    <location>
        <begin position="253"/>
        <end position="275"/>
    </location>
</feature>
<evidence type="ECO:0000256" key="3">
    <source>
        <dbReference type="ARBA" id="ARBA00022692"/>
    </source>
</evidence>
<evidence type="ECO:0000313" key="8">
    <source>
        <dbReference type="EMBL" id="VDL99680.1"/>
    </source>
</evidence>
<evidence type="ECO:0000313" key="9">
    <source>
        <dbReference type="Proteomes" id="UP000275846"/>
    </source>
</evidence>
<evidence type="ECO:0000256" key="2">
    <source>
        <dbReference type="ARBA" id="ARBA00022448"/>
    </source>
</evidence>
<dbReference type="SUPFAM" id="SSF103473">
    <property type="entry name" value="MFS general substrate transporter"/>
    <property type="match status" value="1"/>
</dbReference>
<evidence type="ECO:0000256" key="1">
    <source>
        <dbReference type="ARBA" id="ARBA00004141"/>
    </source>
</evidence>
<feature type="transmembrane region" description="Helical" evidence="7">
    <location>
        <begin position="12"/>
        <end position="34"/>
    </location>
</feature>
<evidence type="ECO:0000256" key="6">
    <source>
        <dbReference type="SAM" id="MobiDB-lite"/>
    </source>
</evidence>
<dbReference type="PANTHER" id="PTHR43385">
    <property type="entry name" value="RIBOFLAVIN TRANSPORTER RIBJ"/>
    <property type="match status" value="1"/>
</dbReference>
<dbReference type="InterPro" id="IPR052983">
    <property type="entry name" value="MFS_Riboflavin_Transporter"/>
</dbReference>
<evidence type="ECO:0000313" key="10">
    <source>
        <dbReference type="WBParaSite" id="SSLN_0001379801-mRNA-1"/>
    </source>
</evidence>
<dbReference type="EMBL" id="UYSU01037978">
    <property type="protein sequence ID" value="VDL99680.1"/>
    <property type="molecule type" value="Genomic_DNA"/>
</dbReference>
<name>A0A183T9Z7_SCHSO</name>
<reference evidence="10" key="1">
    <citation type="submission" date="2016-06" db="UniProtKB">
        <authorList>
            <consortium name="WormBaseParasite"/>
        </authorList>
    </citation>
    <scope>IDENTIFICATION</scope>
</reference>
<accession>A0A183T9Z7</accession>
<keyword evidence="9" id="KW-1185">Reference proteome</keyword>
<sequence length="275" mass="30051">MLTYLTINHGLGAYVATYCILFGLGMGIPYSVIFQVASSWFPAHRATVVGIIASGFGLGALVFTPIQTRIINPYDVQPVAGKGYTKSEAVAVQQESLTVTEAIKCVDFYILFGVVFCDVIPVSLLTSTFKCPLLWLLLQWGLLFVTYPYVAAGSAGPYLYALWIFAIFFTLSGHFVIIPGACTRIFGPQNMATIYGLVYAATVSQGHYIYKQQVVDSSASTYGVGVWPFRSHQSSYVMFFCLSYKPPSYSPGSRVSPRQNGTSESCNRSVSAYLP</sequence>
<evidence type="ECO:0000256" key="7">
    <source>
        <dbReference type="SAM" id="Phobius"/>
    </source>
</evidence>
<dbReference type="AlphaFoldDB" id="A0A183T9Z7"/>
<feature type="transmembrane region" description="Helical" evidence="7">
    <location>
        <begin position="158"/>
        <end position="181"/>
    </location>
</feature>
<protein>
    <submittedName>
        <fullName evidence="10">Oxalate:formate antiporter</fullName>
    </submittedName>
</protein>
<keyword evidence="5 7" id="KW-0472">Membrane</keyword>
<feature type="transmembrane region" description="Helical" evidence="7">
    <location>
        <begin position="108"/>
        <end position="126"/>
    </location>
</feature>
<gene>
    <name evidence="8" type="ORF">SSLN_LOCUS13295</name>
</gene>
<comment type="subcellular location">
    <subcellularLocation>
        <location evidence="1">Membrane</location>
        <topology evidence="1">Multi-pass membrane protein</topology>
    </subcellularLocation>
</comment>